<dbReference type="PRINTS" id="PR00111">
    <property type="entry name" value="ABHYDROLASE"/>
</dbReference>
<keyword evidence="3" id="KW-0012">Acyltransferase</keyword>
<dbReference type="Pfam" id="PF00561">
    <property type="entry name" value="Abhydrolase_1"/>
    <property type="match status" value="1"/>
</dbReference>
<dbReference type="InterPro" id="IPR000073">
    <property type="entry name" value="AB_hydrolase_1"/>
</dbReference>
<evidence type="ECO:0000256" key="1">
    <source>
        <dbReference type="ARBA" id="ARBA00038128"/>
    </source>
</evidence>
<dbReference type="STRING" id="926566.Terro_3976"/>
<dbReference type="FunFam" id="3.40.50.1820:FF:000205">
    <property type="entry name" value="Non-haem bromoperoxidase BPO-A2"/>
    <property type="match status" value="1"/>
</dbReference>
<dbReference type="Proteomes" id="UP000006056">
    <property type="component" value="Chromosome"/>
</dbReference>
<dbReference type="PANTHER" id="PTHR43433:SF5">
    <property type="entry name" value="AB HYDROLASE-1 DOMAIN-CONTAINING PROTEIN"/>
    <property type="match status" value="1"/>
</dbReference>
<reference evidence="3 4" key="1">
    <citation type="submission" date="2012-06" db="EMBL/GenBank/DDBJ databases">
        <title>Complete genome of Terriglobus roseus DSM 18391.</title>
        <authorList>
            <consortium name="US DOE Joint Genome Institute (JGI-PGF)"/>
            <person name="Lucas S."/>
            <person name="Copeland A."/>
            <person name="Lapidus A."/>
            <person name="Glavina del Rio T."/>
            <person name="Dalin E."/>
            <person name="Tice H."/>
            <person name="Bruce D."/>
            <person name="Goodwin L."/>
            <person name="Pitluck S."/>
            <person name="Peters L."/>
            <person name="Mikhailova N."/>
            <person name="Munk A.C.C."/>
            <person name="Kyrpides N."/>
            <person name="Mavromatis K."/>
            <person name="Ivanova N."/>
            <person name="Brettin T."/>
            <person name="Detter J.C."/>
            <person name="Han C."/>
            <person name="Larimer F."/>
            <person name="Land M."/>
            <person name="Hauser L."/>
            <person name="Markowitz V."/>
            <person name="Cheng J.-F."/>
            <person name="Hugenholtz P."/>
            <person name="Woyke T."/>
            <person name="Wu D."/>
            <person name="Brambilla E."/>
            <person name="Klenk H.-P."/>
            <person name="Eisen J.A."/>
        </authorList>
    </citation>
    <scope>NUCLEOTIDE SEQUENCE [LARGE SCALE GENOMIC DNA]</scope>
    <source>
        <strain evidence="4">DSM 18391 / NRRL B-41598 / KBS 63</strain>
    </source>
</reference>
<evidence type="ECO:0000313" key="4">
    <source>
        <dbReference type="Proteomes" id="UP000006056"/>
    </source>
</evidence>
<protein>
    <submittedName>
        <fullName evidence="3">Putative hydrolase or acyltransferase of alpha/beta superfamily</fullName>
    </submittedName>
</protein>
<dbReference type="RefSeq" id="WP_014787444.1">
    <property type="nucleotide sequence ID" value="NC_018014.1"/>
</dbReference>
<comment type="similarity">
    <text evidence="1">Belongs to the AB hydrolase superfamily. Bacterial non-heme haloperoxidase / perhydrolase family.</text>
</comment>
<keyword evidence="4" id="KW-1185">Reference proteome</keyword>
<proteinExistence type="inferred from homology"/>
<dbReference type="InterPro" id="IPR029058">
    <property type="entry name" value="AB_hydrolase_fold"/>
</dbReference>
<evidence type="ECO:0000313" key="3">
    <source>
        <dbReference type="EMBL" id="AFL90184.1"/>
    </source>
</evidence>
<dbReference type="PRINTS" id="PR00412">
    <property type="entry name" value="EPOXHYDRLASE"/>
</dbReference>
<name>I3ZLR6_TERRK</name>
<dbReference type="PATRIC" id="fig|926566.3.peg.3917"/>
<dbReference type="SUPFAM" id="SSF53474">
    <property type="entry name" value="alpha/beta-Hydrolases"/>
    <property type="match status" value="1"/>
</dbReference>
<keyword evidence="3" id="KW-0808">Transferase</keyword>
<organism evidence="3 4">
    <name type="scientific">Terriglobus roseus (strain DSM 18391 / NRRL B-41598 / KBS 63)</name>
    <dbReference type="NCBI Taxonomy" id="926566"/>
    <lineage>
        <taxon>Bacteria</taxon>
        <taxon>Pseudomonadati</taxon>
        <taxon>Acidobacteriota</taxon>
        <taxon>Terriglobia</taxon>
        <taxon>Terriglobales</taxon>
        <taxon>Acidobacteriaceae</taxon>
        <taxon>Terriglobus</taxon>
    </lineage>
</organism>
<dbReference type="Gene3D" id="3.40.50.1820">
    <property type="entry name" value="alpha/beta hydrolase"/>
    <property type="match status" value="1"/>
</dbReference>
<evidence type="ECO:0000259" key="2">
    <source>
        <dbReference type="Pfam" id="PF00561"/>
    </source>
</evidence>
<feature type="domain" description="AB hydrolase-1" evidence="2">
    <location>
        <begin position="22"/>
        <end position="255"/>
    </location>
</feature>
<gene>
    <name evidence="3" type="ordered locus">Terro_3976</name>
</gene>
<dbReference type="GO" id="GO:0016746">
    <property type="term" value="F:acyltransferase activity"/>
    <property type="evidence" value="ECO:0007669"/>
    <property type="project" value="UniProtKB-KW"/>
</dbReference>
<dbReference type="InterPro" id="IPR000639">
    <property type="entry name" value="Epox_hydrolase-like"/>
</dbReference>
<dbReference type="GO" id="GO:0016787">
    <property type="term" value="F:hydrolase activity"/>
    <property type="evidence" value="ECO:0007669"/>
    <property type="project" value="UniProtKB-KW"/>
</dbReference>
<dbReference type="eggNOG" id="COG2267">
    <property type="taxonomic scope" value="Bacteria"/>
</dbReference>
<dbReference type="PANTHER" id="PTHR43433">
    <property type="entry name" value="HYDROLASE, ALPHA/BETA FOLD FAMILY PROTEIN"/>
    <property type="match status" value="1"/>
</dbReference>
<dbReference type="AlphaFoldDB" id="I3ZLR6"/>
<dbReference type="EMBL" id="CP003379">
    <property type="protein sequence ID" value="AFL90184.1"/>
    <property type="molecule type" value="Genomic_DNA"/>
</dbReference>
<sequence length="280" mass="30505">MPYLQTKDKTAIYYYDWGTGTPVVLIHGWPLSSASWEAQARVLADNGYRVIAYDRRGFGRSDWAATGYEYNTLASDLNDLMEALDLRGATLVGFSMGGGEVARYLATYGSTRVAKAVLISAVTPYLLKTEDNPDGLPKETFDGIVEKLEKDRPDFLKTFGKAFYGVGLVSHPVSEAFLEFSQEMALAASPMATIKLVRAWSETDFRGDLAKITIPTLIIHGTGDKTVPIDNSARRAVSLLANAELIEYDGEPHGLNATAPQKLNDDLLTFLGRPAATAAL</sequence>
<dbReference type="InterPro" id="IPR050471">
    <property type="entry name" value="AB_hydrolase"/>
</dbReference>
<keyword evidence="3" id="KW-0378">Hydrolase</keyword>
<accession>I3ZLR6</accession>
<dbReference type="HOGENOM" id="CLU_020336_12_3_0"/>
<dbReference type="KEGG" id="trs:Terro_3976"/>
<dbReference type="OrthoDB" id="9773293at2"/>